<comment type="pathway">
    <text evidence="4 16">Cofactor biosynthesis; coenzyme A biosynthesis; CoA from (R)-pantothenate: step 1/5.</text>
</comment>
<evidence type="ECO:0000313" key="18">
    <source>
        <dbReference type="Proteomes" id="UP000589896"/>
    </source>
</evidence>
<dbReference type="NCBIfam" id="TIGR00671">
    <property type="entry name" value="baf"/>
    <property type="match status" value="1"/>
</dbReference>
<dbReference type="EMBL" id="JACCJZ010000016">
    <property type="protein sequence ID" value="NYZ62893.1"/>
    <property type="molecule type" value="Genomic_DNA"/>
</dbReference>
<dbReference type="PANTHER" id="PTHR34265:SF1">
    <property type="entry name" value="TYPE III PANTOTHENATE KINASE"/>
    <property type="match status" value="1"/>
</dbReference>
<keyword evidence="11 16" id="KW-0067">ATP-binding</keyword>
<feature type="binding site" evidence="16">
    <location>
        <position position="125"/>
    </location>
    <ligand>
        <name>ATP</name>
        <dbReference type="ChEBI" id="CHEBI:30616"/>
    </ligand>
</feature>
<keyword evidence="7 16" id="KW-0963">Cytoplasm</keyword>
<name>A0A7Z0QQK7_9GAMM</name>
<dbReference type="InterPro" id="IPR004619">
    <property type="entry name" value="Type_III_PanK"/>
</dbReference>
<evidence type="ECO:0000256" key="7">
    <source>
        <dbReference type="ARBA" id="ARBA00022490"/>
    </source>
</evidence>
<comment type="cofactor">
    <cofactor evidence="16">
        <name>NH4(+)</name>
        <dbReference type="ChEBI" id="CHEBI:28938"/>
    </cofactor>
    <cofactor evidence="16">
        <name>K(+)</name>
        <dbReference type="ChEBI" id="CHEBI:29103"/>
    </cofactor>
    <text evidence="16">A monovalent cation. Ammonium or potassium.</text>
</comment>
<accession>A0A7Z0QQK7</accession>
<evidence type="ECO:0000256" key="15">
    <source>
        <dbReference type="ARBA" id="ARBA00040883"/>
    </source>
</evidence>
<dbReference type="EC" id="2.7.1.33" evidence="6 16"/>
<keyword evidence="13 16" id="KW-0173">Coenzyme A biosynthesis</keyword>
<evidence type="ECO:0000256" key="11">
    <source>
        <dbReference type="ARBA" id="ARBA00022840"/>
    </source>
</evidence>
<feature type="binding site" evidence="16">
    <location>
        <begin position="7"/>
        <end position="14"/>
    </location>
    <ligand>
        <name>ATP</name>
        <dbReference type="ChEBI" id="CHEBI:30616"/>
    </ligand>
</feature>
<protein>
    <recommendedName>
        <fullName evidence="15 16">Type III pantothenate kinase</fullName>
        <ecNumber evidence="6 16">2.7.1.33</ecNumber>
    </recommendedName>
    <alternativeName>
        <fullName evidence="16">PanK-III</fullName>
    </alternativeName>
    <alternativeName>
        <fullName evidence="16">Pantothenic acid kinase</fullName>
    </alternativeName>
</protein>
<evidence type="ECO:0000256" key="5">
    <source>
        <dbReference type="ARBA" id="ARBA00011738"/>
    </source>
</evidence>
<dbReference type="AlphaFoldDB" id="A0A7Z0QQK7"/>
<dbReference type="CDD" id="cd24015">
    <property type="entry name" value="ASKHA_NBD_PanK-III"/>
    <property type="match status" value="1"/>
</dbReference>
<evidence type="ECO:0000256" key="1">
    <source>
        <dbReference type="ARBA" id="ARBA00001206"/>
    </source>
</evidence>
<organism evidence="17 18">
    <name type="scientific">Luteimonas deserti</name>
    <dbReference type="NCBI Taxonomy" id="2752306"/>
    <lineage>
        <taxon>Bacteria</taxon>
        <taxon>Pseudomonadati</taxon>
        <taxon>Pseudomonadota</taxon>
        <taxon>Gammaproteobacteria</taxon>
        <taxon>Lysobacterales</taxon>
        <taxon>Lysobacteraceae</taxon>
        <taxon>Luteimonas</taxon>
    </lineage>
</organism>
<dbReference type="RefSeq" id="WP_180545114.1">
    <property type="nucleotide sequence ID" value="NZ_JACCJZ010000016.1"/>
</dbReference>
<evidence type="ECO:0000256" key="13">
    <source>
        <dbReference type="ARBA" id="ARBA00022993"/>
    </source>
</evidence>
<evidence type="ECO:0000256" key="12">
    <source>
        <dbReference type="ARBA" id="ARBA00022958"/>
    </source>
</evidence>
<comment type="caution">
    <text evidence="16">Lacks conserved residue(s) required for the propagation of feature annotation.</text>
</comment>
<evidence type="ECO:0000256" key="16">
    <source>
        <dbReference type="HAMAP-Rule" id="MF_01274"/>
    </source>
</evidence>
<keyword evidence="9 16" id="KW-0547">Nucleotide-binding</keyword>
<evidence type="ECO:0000256" key="9">
    <source>
        <dbReference type="ARBA" id="ARBA00022741"/>
    </source>
</evidence>
<keyword evidence="18" id="KW-1185">Reference proteome</keyword>
<evidence type="ECO:0000256" key="6">
    <source>
        <dbReference type="ARBA" id="ARBA00012102"/>
    </source>
</evidence>
<keyword evidence="12 16" id="KW-0630">Potassium</keyword>
<comment type="subunit">
    <text evidence="5 16">Homodimer.</text>
</comment>
<evidence type="ECO:0000256" key="3">
    <source>
        <dbReference type="ARBA" id="ARBA00004496"/>
    </source>
</evidence>
<dbReference type="Pfam" id="PF03309">
    <property type="entry name" value="Pan_kinase"/>
    <property type="match status" value="1"/>
</dbReference>
<dbReference type="Gene3D" id="3.30.420.40">
    <property type="match status" value="2"/>
</dbReference>
<dbReference type="HAMAP" id="MF_01274">
    <property type="entry name" value="Pantothen_kinase_3"/>
    <property type="match status" value="1"/>
</dbReference>
<keyword evidence="8 16" id="KW-0808">Transferase</keyword>
<dbReference type="UniPathway" id="UPA00241">
    <property type="reaction ID" value="UER00352"/>
</dbReference>
<feature type="active site" description="Proton acceptor" evidence="16">
    <location>
        <position position="102"/>
    </location>
</feature>
<sequence length="248" mass="25240">MSVWLFDLGNTRLKYARLGADGVPGVVAGSAHAAGGLDPDWLTGLPPRIDEAVVASVASPALCAVLLDALAARGARVTVARTRIALDGVTIAYAEPARFGVDRFLALLAARAGGAGPAMVVGVGTALTVDLLDVDGRHLGGRIAPSPTLMREALHRRVAQLAPNGGVYAEFATDTEDALASGCEGAAVALVQRSLEQASTRVGAVPALLLHGGGAAALQPHLPQARLQPELVLAGLARWHRATARGAA</sequence>
<comment type="cofactor">
    <cofactor evidence="2">
        <name>K(+)</name>
        <dbReference type="ChEBI" id="CHEBI:29103"/>
    </cofactor>
</comment>
<dbReference type="InterPro" id="IPR043129">
    <property type="entry name" value="ATPase_NBD"/>
</dbReference>
<evidence type="ECO:0000313" key="17">
    <source>
        <dbReference type="EMBL" id="NYZ62893.1"/>
    </source>
</evidence>
<comment type="similarity">
    <text evidence="14 16">Belongs to the type III pantothenate kinase family.</text>
</comment>
<comment type="catalytic activity">
    <reaction evidence="1 16">
        <text>(R)-pantothenate + ATP = (R)-4'-phosphopantothenate + ADP + H(+)</text>
        <dbReference type="Rhea" id="RHEA:16373"/>
        <dbReference type="ChEBI" id="CHEBI:10986"/>
        <dbReference type="ChEBI" id="CHEBI:15378"/>
        <dbReference type="ChEBI" id="CHEBI:29032"/>
        <dbReference type="ChEBI" id="CHEBI:30616"/>
        <dbReference type="ChEBI" id="CHEBI:456216"/>
        <dbReference type="EC" id="2.7.1.33"/>
    </reaction>
</comment>
<dbReference type="SUPFAM" id="SSF53067">
    <property type="entry name" value="Actin-like ATPase domain"/>
    <property type="match status" value="2"/>
</dbReference>
<evidence type="ECO:0000256" key="4">
    <source>
        <dbReference type="ARBA" id="ARBA00005225"/>
    </source>
</evidence>
<gene>
    <name evidence="16" type="primary">coaX</name>
    <name evidence="17" type="ORF">H0E82_08970</name>
</gene>
<dbReference type="GO" id="GO:0015937">
    <property type="term" value="P:coenzyme A biosynthetic process"/>
    <property type="evidence" value="ECO:0007669"/>
    <property type="project" value="UniProtKB-UniRule"/>
</dbReference>
<evidence type="ECO:0000256" key="8">
    <source>
        <dbReference type="ARBA" id="ARBA00022679"/>
    </source>
</evidence>
<comment type="subcellular location">
    <subcellularLocation>
        <location evidence="3 16">Cytoplasm</location>
    </subcellularLocation>
</comment>
<dbReference type="GO" id="GO:0004594">
    <property type="term" value="F:pantothenate kinase activity"/>
    <property type="evidence" value="ECO:0007669"/>
    <property type="project" value="UniProtKB-UniRule"/>
</dbReference>
<reference evidence="17 18" key="1">
    <citation type="submission" date="2020-07" db="EMBL/GenBank/DDBJ databases">
        <title>isolation of Luteimonas sp. SJ-16.</title>
        <authorList>
            <person name="Huang X.-X."/>
            <person name="Xu L."/>
            <person name="Sun J.-Q."/>
        </authorList>
    </citation>
    <scope>NUCLEOTIDE SEQUENCE [LARGE SCALE GENOMIC DNA]</scope>
    <source>
        <strain evidence="17 18">SJ-16</strain>
    </source>
</reference>
<evidence type="ECO:0000256" key="10">
    <source>
        <dbReference type="ARBA" id="ARBA00022777"/>
    </source>
</evidence>
<dbReference type="PANTHER" id="PTHR34265">
    <property type="entry name" value="TYPE III PANTOTHENATE KINASE"/>
    <property type="match status" value="1"/>
</dbReference>
<dbReference type="GO" id="GO:0005737">
    <property type="term" value="C:cytoplasm"/>
    <property type="evidence" value="ECO:0007669"/>
    <property type="project" value="UniProtKB-SubCell"/>
</dbReference>
<feature type="binding site" evidence="16">
    <location>
        <position position="175"/>
    </location>
    <ligand>
        <name>substrate</name>
    </ligand>
</feature>
<keyword evidence="10 16" id="KW-0418">Kinase</keyword>
<evidence type="ECO:0000256" key="2">
    <source>
        <dbReference type="ARBA" id="ARBA00001958"/>
    </source>
</evidence>
<feature type="binding site" evidence="16">
    <location>
        <position position="93"/>
    </location>
    <ligand>
        <name>substrate</name>
    </ligand>
</feature>
<proteinExistence type="inferred from homology"/>
<comment type="function">
    <text evidence="16">Catalyzes the phosphorylation of pantothenate (Pan), the first step in CoA biosynthesis.</text>
</comment>
<evidence type="ECO:0000256" key="14">
    <source>
        <dbReference type="ARBA" id="ARBA00038036"/>
    </source>
</evidence>
<comment type="caution">
    <text evidence="17">The sequence shown here is derived from an EMBL/GenBank/DDBJ whole genome shotgun (WGS) entry which is preliminary data.</text>
</comment>
<dbReference type="GO" id="GO:0005524">
    <property type="term" value="F:ATP binding"/>
    <property type="evidence" value="ECO:0007669"/>
    <property type="project" value="UniProtKB-UniRule"/>
</dbReference>
<feature type="binding site" evidence="16">
    <location>
        <begin position="100"/>
        <end position="103"/>
    </location>
    <ligand>
        <name>substrate</name>
    </ligand>
</feature>
<dbReference type="Proteomes" id="UP000589896">
    <property type="component" value="Unassembled WGS sequence"/>
</dbReference>